<dbReference type="GO" id="GO:0042619">
    <property type="term" value="P:poly-hydroxybutyrate biosynthetic process"/>
    <property type="evidence" value="ECO:0007669"/>
    <property type="project" value="InterPro"/>
</dbReference>
<dbReference type="InterPro" id="IPR051321">
    <property type="entry name" value="PHA/PHB_synthase"/>
</dbReference>
<dbReference type="PANTHER" id="PTHR36837:SF5">
    <property type="entry name" value="POLY-3-HYDROXYBUTYRATE SYNTHASE"/>
    <property type="match status" value="1"/>
</dbReference>
<evidence type="ECO:0000313" key="5">
    <source>
        <dbReference type="EMBL" id="SAL02177.1"/>
    </source>
</evidence>
<feature type="domain" description="Poly-beta-hydroxybutyrate polymerase N-terminal" evidence="4">
    <location>
        <begin position="85"/>
        <end position="253"/>
    </location>
</feature>
<dbReference type="EMBL" id="FCOX02000048">
    <property type="protein sequence ID" value="SAL02177.1"/>
    <property type="molecule type" value="Genomic_DNA"/>
</dbReference>
<reference evidence="5" key="1">
    <citation type="submission" date="2016-01" db="EMBL/GenBank/DDBJ databases">
        <authorList>
            <person name="Peeters C."/>
        </authorList>
    </citation>
    <scope>NUCLEOTIDE SEQUENCE</scope>
    <source>
        <strain evidence="5">LMG 29321</strain>
    </source>
</reference>
<comment type="caution">
    <text evidence="5">The sequence shown here is derived from an EMBL/GenBank/DDBJ whole genome shotgun (WGS) entry which is preliminary data.</text>
</comment>
<evidence type="ECO:0000256" key="2">
    <source>
        <dbReference type="ARBA" id="ARBA00023315"/>
    </source>
</evidence>
<keyword evidence="6" id="KW-1185">Reference proteome</keyword>
<evidence type="ECO:0000256" key="1">
    <source>
        <dbReference type="ARBA" id="ARBA00022679"/>
    </source>
</evidence>
<dbReference type="GO" id="GO:0016746">
    <property type="term" value="F:acyltransferase activity"/>
    <property type="evidence" value="ECO:0007669"/>
    <property type="project" value="UniProtKB-KW"/>
</dbReference>
<dbReference type="InterPro" id="IPR010941">
    <property type="entry name" value="PhaC_N"/>
</dbReference>
<sequence>MKKEKEMAANTSSEKDDITAGATEGMLGPNPFVGLRPIDMLAAAGQIGAQAMLHPTLVLKQTAALARDLTSAISGKDAPSPQKGDKRFADEAWRDQPLYRTTMHGYLAWRNALAGFVEHSALDDRSKERAQFVMSLMTDALAPTNTLAGNPAALKKLVKTRGASAVAGMKNLLTDSLGNKGMPSQVDKRAFRVGGNLGTSAGAVVFRNEVLELIQYAPATPNVHARPQLIVPPQVNKYYIFDLSPGKSIVEYLVKSEFQVFAVSWRNPTKAHRDWDMDTYVAALIEAIEAVRDITGSDDVNLHGACSGAMTISALLGHLASRGEKTVNAATLMVAVLDNTSPSQLGLFTTPEAIEMAKRNSNTKGVLAGDEMGRVFAWMRPNDLVWSFWVNNYLMGEAPPAFDILYWNNDTTRLPAKLHGQLLDIFTGNLFSKPGALNVLGTPVDLSKVTCDTYVMAGMTDHITPWKGVYNTARAFGGNTRYVLSSSGHIQSLINPPGNAKAQFFHKAELPEDAEAWLSGAKPEAGSWWNDWRAWLAERSGELRAAPKALGSKRHKSLAEAPGTYVLEA</sequence>
<feature type="compositionally biased region" description="Basic and acidic residues" evidence="3">
    <location>
        <begin position="1"/>
        <end position="18"/>
    </location>
</feature>
<dbReference type="Proteomes" id="UP000071859">
    <property type="component" value="Unassembled WGS sequence"/>
</dbReference>
<dbReference type="InterPro" id="IPR029058">
    <property type="entry name" value="AB_hydrolase_fold"/>
</dbReference>
<evidence type="ECO:0000259" key="4">
    <source>
        <dbReference type="Pfam" id="PF07167"/>
    </source>
</evidence>
<dbReference type="PANTHER" id="PTHR36837">
    <property type="entry name" value="POLY(3-HYDROXYALKANOATE) POLYMERASE SUBUNIT PHAC"/>
    <property type="match status" value="1"/>
</dbReference>
<dbReference type="Pfam" id="PF07167">
    <property type="entry name" value="PhaC_N"/>
    <property type="match status" value="1"/>
</dbReference>
<proteinExistence type="predicted"/>
<evidence type="ECO:0000256" key="3">
    <source>
        <dbReference type="SAM" id="MobiDB-lite"/>
    </source>
</evidence>
<protein>
    <submittedName>
        <fullName evidence="5">Poly-beta-hydroxybutyrate polymerase</fullName>
    </submittedName>
</protein>
<name>A0A158E8A0_9BURK</name>
<dbReference type="AlphaFoldDB" id="A0A158E8A0"/>
<dbReference type="Gene3D" id="3.40.50.1820">
    <property type="entry name" value="alpha/beta hydrolase"/>
    <property type="match status" value="1"/>
</dbReference>
<evidence type="ECO:0000313" key="6">
    <source>
        <dbReference type="Proteomes" id="UP000071859"/>
    </source>
</evidence>
<keyword evidence="1" id="KW-0808">Transferase</keyword>
<gene>
    <name evidence="5" type="ORF">AWB78_06288</name>
</gene>
<keyword evidence="2" id="KW-0012">Acyltransferase</keyword>
<dbReference type="SUPFAM" id="SSF53474">
    <property type="entry name" value="alpha/beta-Hydrolases"/>
    <property type="match status" value="1"/>
</dbReference>
<accession>A0A158E8A0</accession>
<organism evidence="5 6">
    <name type="scientific">Caballeronia calidae</name>
    <dbReference type="NCBI Taxonomy" id="1777139"/>
    <lineage>
        <taxon>Bacteria</taxon>
        <taxon>Pseudomonadati</taxon>
        <taxon>Pseudomonadota</taxon>
        <taxon>Betaproteobacteria</taxon>
        <taxon>Burkholderiales</taxon>
        <taxon>Burkholderiaceae</taxon>
        <taxon>Caballeronia</taxon>
    </lineage>
</organism>
<feature type="region of interest" description="Disordered" evidence="3">
    <location>
        <begin position="1"/>
        <end position="23"/>
    </location>
</feature>